<dbReference type="EMBL" id="QJKH01000021">
    <property type="protein sequence ID" value="PXX75060.1"/>
    <property type="molecule type" value="Genomic_DNA"/>
</dbReference>
<dbReference type="Proteomes" id="UP000247612">
    <property type="component" value="Unassembled WGS sequence"/>
</dbReference>
<evidence type="ECO:0000313" key="3">
    <source>
        <dbReference type="Proteomes" id="UP000247612"/>
    </source>
</evidence>
<dbReference type="STRING" id="1034346.GCA_000313565_01454"/>
<feature type="compositionally biased region" description="Basic and acidic residues" evidence="1">
    <location>
        <begin position="19"/>
        <end position="31"/>
    </location>
</feature>
<reference evidence="2 3" key="1">
    <citation type="submission" date="2018-05" db="EMBL/GenBank/DDBJ databases">
        <title>Genomic Encyclopedia of Type Strains, Phase IV (KMG-IV): sequencing the most valuable type-strain genomes for metagenomic binning, comparative biology and taxonomic classification.</title>
        <authorList>
            <person name="Goeker M."/>
        </authorList>
    </citation>
    <scope>NUCLEOTIDE SEQUENCE [LARGE SCALE GENOMIC DNA]</scope>
    <source>
        <strain evidence="2 3">JC118</strain>
    </source>
</reference>
<accession>A0A318KJD9</accession>
<evidence type="ECO:0000256" key="1">
    <source>
        <dbReference type="SAM" id="MobiDB-lite"/>
    </source>
</evidence>
<protein>
    <submittedName>
        <fullName evidence="2">Uncharacterized protein</fullName>
    </submittedName>
</protein>
<feature type="compositionally biased region" description="Low complexity" evidence="1">
    <location>
        <begin position="32"/>
        <end position="43"/>
    </location>
</feature>
<organism evidence="2 3">
    <name type="scientific">Dielma fastidiosa</name>
    <dbReference type="NCBI Taxonomy" id="1034346"/>
    <lineage>
        <taxon>Bacteria</taxon>
        <taxon>Bacillati</taxon>
        <taxon>Bacillota</taxon>
        <taxon>Erysipelotrichia</taxon>
        <taxon>Erysipelotrichales</taxon>
        <taxon>Erysipelotrichaceae</taxon>
        <taxon>Dielma</taxon>
    </lineage>
</organism>
<keyword evidence="3" id="KW-1185">Reference proteome</keyword>
<dbReference type="PROSITE" id="PS51257">
    <property type="entry name" value="PROKAR_LIPOPROTEIN"/>
    <property type="match status" value="1"/>
</dbReference>
<proteinExistence type="predicted"/>
<evidence type="ECO:0000313" key="2">
    <source>
        <dbReference type="EMBL" id="PXX75060.1"/>
    </source>
</evidence>
<sequence length="587" mass="67702">MKKLFLVLCLILSGCTKYEDPSISESHKLPEETATNSEIENNNETIIAPSADNEKIDYKAMLDALIHDERDQRAADLFDEMVSSRYDNAVFTAVFADQQTQVQSFDINQITRFFSLLKNGEIIALNESQTVKDNDLKIDLIASNAMNQHIHCQYIFNEADPLLILMDNTDEYQIHFKSALDEPMYNYFQFLKLGNDVDADDADNYEKQFINETDITAEYDRTAYLFKENLSLSEGLIRKSHSDTYGQNPNDLNRILAMLFYTGEMSSAPSFDEGIFRYIILNHESERIIGGDVEALSEITFMRDGVEETISLDRPIAGYSILMNGEVFRSAYRQLFNQEFNWDESKSYHSGALGRDGYGYFADHDLYYYACYCLGAVGGYAGWNLLIEDVLENDSMVNIKLLDFYTNYDWIGNDNYAKLYDKDWQPVSIAELGWAEGLPLRNFLLDHRDRFLQWEVKLLHREDGSYAFLSASCLNQNEPYIMNESMIEIVKKPMGRISSSDLYLMPQFTISGLDAYLINQEIADSSSSVRGFIVENDGKQVTVKAIDRYLLPFKYQYLYFVKASYTYDKTTQAFINAEKILAWKQYY</sequence>
<gene>
    <name evidence="2" type="ORF">DES51_12143</name>
</gene>
<dbReference type="OrthoDB" id="9873196at2"/>
<dbReference type="AlphaFoldDB" id="A0A318KJD9"/>
<dbReference type="RefSeq" id="WP_022937757.1">
    <property type="nucleotide sequence ID" value="NZ_CABKRQ010000003.1"/>
</dbReference>
<comment type="caution">
    <text evidence="2">The sequence shown here is derived from an EMBL/GenBank/DDBJ whole genome shotgun (WGS) entry which is preliminary data.</text>
</comment>
<name>A0A318KJD9_9FIRM</name>
<feature type="region of interest" description="Disordered" evidence="1">
    <location>
        <begin position="19"/>
        <end position="43"/>
    </location>
</feature>